<keyword evidence="5" id="KW-1185">Reference proteome</keyword>
<dbReference type="Gene3D" id="1.25.40.20">
    <property type="entry name" value="Ankyrin repeat-containing domain"/>
    <property type="match status" value="1"/>
</dbReference>
<dbReference type="InterPro" id="IPR002110">
    <property type="entry name" value="Ankyrin_rpt"/>
</dbReference>
<dbReference type="InterPro" id="IPR027417">
    <property type="entry name" value="P-loop_NTPase"/>
</dbReference>
<keyword evidence="2" id="KW-0040">ANK repeat</keyword>
<dbReference type="InterPro" id="IPR036770">
    <property type="entry name" value="Ankyrin_rpt-contain_sf"/>
</dbReference>
<dbReference type="PANTHER" id="PTHR10039">
    <property type="entry name" value="AMELOGENIN"/>
    <property type="match status" value="1"/>
</dbReference>
<dbReference type="Proteomes" id="UP000298030">
    <property type="component" value="Unassembled WGS sequence"/>
</dbReference>
<protein>
    <recommendedName>
        <fullName evidence="3">Nephrocystin 3-like N-terminal domain-containing protein</fullName>
    </recommendedName>
</protein>
<proteinExistence type="predicted"/>
<keyword evidence="1" id="KW-0677">Repeat</keyword>
<organism evidence="4 5">
    <name type="scientific">Coprinellus micaceus</name>
    <name type="common">Glistening ink-cap mushroom</name>
    <name type="synonym">Coprinus micaceus</name>
    <dbReference type="NCBI Taxonomy" id="71717"/>
    <lineage>
        <taxon>Eukaryota</taxon>
        <taxon>Fungi</taxon>
        <taxon>Dikarya</taxon>
        <taxon>Basidiomycota</taxon>
        <taxon>Agaricomycotina</taxon>
        <taxon>Agaricomycetes</taxon>
        <taxon>Agaricomycetidae</taxon>
        <taxon>Agaricales</taxon>
        <taxon>Agaricineae</taxon>
        <taxon>Psathyrellaceae</taxon>
        <taxon>Coprinellus</taxon>
    </lineage>
</organism>
<evidence type="ECO:0000259" key="3">
    <source>
        <dbReference type="Pfam" id="PF24883"/>
    </source>
</evidence>
<dbReference type="SUPFAM" id="SSF48403">
    <property type="entry name" value="Ankyrin repeat"/>
    <property type="match status" value="1"/>
</dbReference>
<dbReference type="Gene3D" id="3.40.50.300">
    <property type="entry name" value="P-loop containing nucleotide triphosphate hydrolases"/>
    <property type="match status" value="1"/>
</dbReference>
<dbReference type="AlphaFoldDB" id="A0A4Y7SUW7"/>
<dbReference type="InterPro" id="IPR056884">
    <property type="entry name" value="NPHP3-like_N"/>
</dbReference>
<dbReference type="SMART" id="SM00248">
    <property type="entry name" value="ANK"/>
    <property type="match status" value="2"/>
</dbReference>
<feature type="repeat" description="ANK" evidence="2">
    <location>
        <begin position="651"/>
        <end position="683"/>
    </location>
</feature>
<dbReference type="Pfam" id="PF24883">
    <property type="entry name" value="NPHP3_N"/>
    <property type="match status" value="1"/>
</dbReference>
<dbReference type="PROSITE" id="PS50088">
    <property type="entry name" value="ANK_REPEAT"/>
    <property type="match status" value="1"/>
</dbReference>
<evidence type="ECO:0000256" key="1">
    <source>
        <dbReference type="ARBA" id="ARBA00022737"/>
    </source>
</evidence>
<gene>
    <name evidence="4" type="ORF">FA13DRAFT_1150181</name>
</gene>
<sequence>MDRASNQEGLRIEAAGDGTEFFRDAHGWNVGQIHIANHSADSTSLVSMLRPIHDASHTRNCVLSPPNSRCLPGTRELVFKKIHSWINSTLLFNNPHIMWIHGYAGCGKSAIAQVIAEDMSSQGRLAGSFFFFRGAGDRSKAARLATTIASQLAASIPATAPVIKTAIHATPGLLSTRTATLAAQFQHLIYDPINEVKREHFAASLFRSTSLIVLDGVDECDDREEISNLIEHMIQFFDTNPRTPLRFLITSRVESHIYQRLHSSKQVTLLNLVQHTSDADISTALDVAIDDAKRGLPFAFELSWPSNEARLKLVEHIGGSYIFMTTIIRSLFDLSIADGLTPMERLPRLLTMRPDFDQLYRSTLQAAQGLPHFHAIVSTVALVLEPLSITQIADLLEMKPFAVATVLTELHSIMQVPGDDLTAVTIWHTSLRDFLCSEDRSGCFFASPMHHRRLAYRCISLCGCSLHSERTPALQYSQRFALEHWTRFLHFIASGVEGLNAELDRSMTFLQEAFPGQMDTDFHSQLLDTILRHGQKDRGIHARVKTQGADWSALEIAIRVENWEGLGILLEMGVDVNRHFQDGATALEALAEGEKWDGLSTLLGLGPDAWNRPFRDGRFVFEALTLSSEIRDRIQLQLGGEAVDLNGLAADGRTMLEVACLAEEWKLVRALVIANADINVRFQGEAP</sequence>
<dbReference type="STRING" id="71717.A0A4Y7SUW7"/>
<dbReference type="OrthoDB" id="4760524at2759"/>
<feature type="domain" description="Nephrocystin 3-like N-terminal" evidence="3">
    <location>
        <begin position="81"/>
        <end position="252"/>
    </location>
</feature>
<evidence type="ECO:0000313" key="4">
    <source>
        <dbReference type="EMBL" id="TEB25657.1"/>
    </source>
</evidence>
<accession>A0A4Y7SUW7</accession>
<dbReference type="SUPFAM" id="SSF52540">
    <property type="entry name" value="P-loop containing nucleoside triphosphate hydrolases"/>
    <property type="match status" value="1"/>
</dbReference>
<evidence type="ECO:0000313" key="5">
    <source>
        <dbReference type="Proteomes" id="UP000298030"/>
    </source>
</evidence>
<evidence type="ECO:0000256" key="2">
    <source>
        <dbReference type="PROSITE-ProRule" id="PRU00023"/>
    </source>
</evidence>
<name>A0A4Y7SUW7_COPMI</name>
<dbReference type="PANTHER" id="PTHR10039:SF14">
    <property type="entry name" value="NACHT DOMAIN-CONTAINING PROTEIN"/>
    <property type="match status" value="1"/>
</dbReference>
<reference evidence="4 5" key="1">
    <citation type="journal article" date="2019" name="Nat. Ecol. Evol.">
        <title>Megaphylogeny resolves global patterns of mushroom evolution.</title>
        <authorList>
            <person name="Varga T."/>
            <person name="Krizsan K."/>
            <person name="Foldi C."/>
            <person name="Dima B."/>
            <person name="Sanchez-Garcia M."/>
            <person name="Sanchez-Ramirez S."/>
            <person name="Szollosi G.J."/>
            <person name="Szarkandi J.G."/>
            <person name="Papp V."/>
            <person name="Albert L."/>
            <person name="Andreopoulos W."/>
            <person name="Angelini C."/>
            <person name="Antonin V."/>
            <person name="Barry K.W."/>
            <person name="Bougher N.L."/>
            <person name="Buchanan P."/>
            <person name="Buyck B."/>
            <person name="Bense V."/>
            <person name="Catcheside P."/>
            <person name="Chovatia M."/>
            <person name="Cooper J."/>
            <person name="Damon W."/>
            <person name="Desjardin D."/>
            <person name="Finy P."/>
            <person name="Geml J."/>
            <person name="Haridas S."/>
            <person name="Hughes K."/>
            <person name="Justo A."/>
            <person name="Karasinski D."/>
            <person name="Kautmanova I."/>
            <person name="Kiss B."/>
            <person name="Kocsube S."/>
            <person name="Kotiranta H."/>
            <person name="LaButti K.M."/>
            <person name="Lechner B.E."/>
            <person name="Liimatainen K."/>
            <person name="Lipzen A."/>
            <person name="Lukacs Z."/>
            <person name="Mihaltcheva S."/>
            <person name="Morgado L.N."/>
            <person name="Niskanen T."/>
            <person name="Noordeloos M.E."/>
            <person name="Ohm R.A."/>
            <person name="Ortiz-Santana B."/>
            <person name="Ovrebo C."/>
            <person name="Racz N."/>
            <person name="Riley R."/>
            <person name="Savchenko A."/>
            <person name="Shiryaev A."/>
            <person name="Soop K."/>
            <person name="Spirin V."/>
            <person name="Szebenyi C."/>
            <person name="Tomsovsky M."/>
            <person name="Tulloss R.E."/>
            <person name="Uehling J."/>
            <person name="Grigoriev I.V."/>
            <person name="Vagvolgyi C."/>
            <person name="Papp T."/>
            <person name="Martin F.M."/>
            <person name="Miettinen O."/>
            <person name="Hibbett D.S."/>
            <person name="Nagy L.G."/>
        </authorList>
    </citation>
    <scope>NUCLEOTIDE SEQUENCE [LARGE SCALE GENOMIC DNA]</scope>
    <source>
        <strain evidence="4 5">FP101781</strain>
    </source>
</reference>
<comment type="caution">
    <text evidence="4">The sequence shown here is derived from an EMBL/GenBank/DDBJ whole genome shotgun (WGS) entry which is preliminary data.</text>
</comment>
<dbReference type="EMBL" id="QPFP01000055">
    <property type="protein sequence ID" value="TEB25657.1"/>
    <property type="molecule type" value="Genomic_DNA"/>
</dbReference>